<sequence>MKINDDEFRQGGTTSKYAKDTTISKESEHYKDKEIETIDKNEKSEIEDAEVPAWRRHSKPQVCMHCHLQDPQTKVETGYVPACTKHMMTSMHDEDEDAVDLMKVEVAKLGMQGAVPEHKQLAAGKLSKVLVSEVETAERQRLQPKQNIHVLAAERAPSVSRLWGQKAAGTPAWRRELKPQVHVQCHLDEPQTIVGTGYVPACNKHMMTSMHESVPLELQAKLKLKKQEPREENDEESPKRHENAVGIMAVEVANSGAQGSVPEPQQLAAGTLSTVLVSEVEALEG</sequence>
<feature type="region of interest" description="Disordered" evidence="1">
    <location>
        <begin position="1"/>
        <end position="50"/>
    </location>
</feature>
<evidence type="ECO:0000313" key="3">
    <source>
        <dbReference type="Proteomes" id="UP000275846"/>
    </source>
</evidence>
<protein>
    <submittedName>
        <fullName evidence="4">Paralemmin-2</fullName>
    </submittedName>
</protein>
<proteinExistence type="predicted"/>
<name>A0A183S9D5_SCHSO</name>
<dbReference type="AlphaFoldDB" id="A0A183S9D5"/>
<reference evidence="2 3" key="2">
    <citation type="submission" date="2018-11" db="EMBL/GenBank/DDBJ databases">
        <authorList>
            <consortium name="Pathogen Informatics"/>
        </authorList>
    </citation>
    <scope>NUCLEOTIDE SEQUENCE [LARGE SCALE GENOMIC DNA]</scope>
    <source>
        <strain evidence="2 3">NST_G2</strain>
    </source>
</reference>
<feature type="compositionally biased region" description="Basic and acidic residues" evidence="1">
    <location>
        <begin position="17"/>
        <end position="46"/>
    </location>
</feature>
<evidence type="ECO:0000313" key="4">
    <source>
        <dbReference type="WBParaSite" id="SSLN_0000086601-mRNA-1"/>
    </source>
</evidence>
<dbReference type="WBParaSite" id="SSLN_0000086601-mRNA-1">
    <property type="protein sequence ID" value="SSLN_0000086601-mRNA-1"/>
    <property type="gene ID" value="SSLN_0000086601"/>
</dbReference>
<evidence type="ECO:0000313" key="2">
    <source>
        <dbReference type="EMBL" id="VDL86331.1"/>
    </source>
</evidence>
<reference evidence="4" key="1">
    <citation type="submission" date="2016-06" db="UniProtKB">
        <authorList>
            <consortium name="WormBaseParasite"/>
        </authorList>
    </citation>
    <scope>IDENTIFICATION</scope>
</reference>
<evidence type="ECO:0000256" key="1">
    <source>
        <dbReference type="SAM" id="MobiDB-lite"/>
    </source>
</evidence>
<accession>A0A183S9D5</accession>
<gene>
    <name evidence="2" type="ORF">SSLN_LOCUS833</name>
</gene>
<dbReference type="Proteomes" id="UP000275846">
    <property type="component" value="Unassembled WGS sequence"/>
</dbReference>
<dbReference type="EMBL" id="UYSU01000864">
    <property type="protein sequence ID" value="VDL86331.1"/>
    <property type="molecule type" value="Genomic_DNA"/>
</dbReference>
<organism evidence="4">
    <name type="scientific">Schistocephalus solidus</name>
    <name type="common">Tapeworm</name>
    <dbReference type="NCBI Taxonomy" id="70667"/>
    <lineage>
        <taxon>Eukaryota</taxon>
        <taxon>Metazoa</taxon>
        <taxon>Spiralia</taxon>
        <taxon>Lophotrochozoa</taxon>
        <taxon>Platyhelminthes</taxon>
        <taxon>Cestoda</taxon>
        <taxon>Eucestoda</taxon>
        <taxon>Diphyllobothriidea</taxon>
        <taxon>Diphyllobothriidae</taxon>
        <taxon>Schistocephalus</taxon>
    </lineage>
</organism>
<keyword evidence="3" id="KW-1185">Reference proteome</keyword>